<dbReference type="EMBL" id="QHKI01000111">
    <property type="protein sequence ID" value="RSM61918.1"/>
    <property type="molecule type" value="Genomic_DNA"/>
</dbReference>
<gene>
    <name evidence="1" type="ORF">DMH04_53460</name>
</gene>
<proteinExistence type="predicted"/>
<sequence>MAIWISTLSLVVSICTGGWQVYSWRRTGAILLVWAEESGTEEKPALRVTVTNEGRQPVTVQRVGIRVMARPFRFRRSVGVHRSKVGIRTVSTVWLSEPDKLAGKIEPYDSVTLRVSYEADTFAMLAEAPKLRVVPQAEAAGKYWFGKAVTDL</sequence>
<reference evidence="1 2" key="1">
    <citation type="submission" date="2018-05" db="EMBL/GenBank/DDBJ databases">
        <title>Evolution of GPA BGCs.</title>
        <authorList>
            <person name="Waglechner N."/>
            <person name="Wright G.D."/>
        </authorList>
    </citation>
    <scope>NUCLEOTIDE SEQUENCE [LARGE SCALE GENOMIC DNA]</scope>
    <source>
        <strain evidence="1 2">A82846</strain>
    </source>
</reference>
<dbReference type="Proteomes" id="UP000287547">
    <property type="component" value="Unassembled WGS sequence"/>
</dbReference>
<name>A0A428Y318_KIBAR</name>
<comment type="caution">
    <text evidence="1">The sequence shown here is derived from an EMBL/GenBank/DDBJ whole genome shotgun (WGS) entry which is preliminary data.</text>
</comment>
<accession>A0A428Y318</accession>
<organism evidence="1 2">
    <name type="scientific">Kibdelosporangium aridum</name>
    <dbReference type="NCBI Taxonomy" id="2030"/>
    <lineage>
        <taxon>Bacteria</taxon>
        <taxon>Bacillati</taxon>
        <taxon>Actinomycetota</taxon>
        <taxon>Actinomycetes</taxon>
        <taxon>Pseudonocardiales</taxon>
        <taxon>Pseudonocardiaceae</taxon>
        <taxon>Kibdelosporangium</taxon>
    </lineage>
</organism>
<evidence type="ECO:0000313" key="2">
    <source>
        <dbReference type="Proteomes" id="UP000287547"/>
    </source>
</evidence>
<evidence type="ECO:0000313" key="1">
    <source>
        <dbReference type="EMBL" id="RSM61918.1"/>
    </source>
</evidence>
<dbReference type="AlphaFoldDB" id="A0A428Y318"/>
<protein>
    <submittedName>
        <fullName evidence="1">Uncharacterized protein</fullName>
    </submittedName>
</protein>
<dbReference type="RefSeq" id="WP_037275363.1">
    <property type="nucleotide sequence ID" value="NZ_QHKI01000111.1"/>
</dbReference>
<dbReference type="OrthoDB" id="5188929at2"/>